<name>A0A428SX36_9HYPO</name>
<dbReference type="AlphaFoldDB" id="A0A428SX36"/>
<dbReference type="EMBL" id="NKCK01000169">
    <property type="protein sequence ID" value="RSL94318.1"/>
    <property type="molecule type" value="Genomic_DNA"/>
</dbReference>
<keyword evidence="3" id="KW-1185">Reference proteome</keyword>
<feature type="region of interest" description="Disordered" evidence="1">
    <location>
        <begin position="44"/>
        <end position="66"/>
    </location>
</feature>
<evidence type="ECO:0000313" key="3">
    <source>
        <dbReference type="Proteomes" id="UP000287144"/>
    </source>
</evidence>
<feature type="compositionally biased region" description="Basic and acidic residues" evidence="1">
    <location>
        <begin position="126"/>
        <end position="145"/>
    </location>
</feature>
<protein>
    <submittedName>
        <fullName evidence="2">Uncharacterized protein</fullName>
    </submittedName>
</protein>
<comment type="caution">
    <text evidence="2">The sequence shown here is derived from an EMBL/GenBank/DDBJ whole genome shotgun (WGS) entry which is preliminary data.</text>
</comment>
<dbReference type="STRING" id="1325735.A0A428SX36"/>
<accession>A0A428SX36</accession>
<reference evidence="2 3" key="1">
    <citation type="submission" date="2017-06" db="EMBL/GenBank/DDBJ databases">
        <title>Comparative genomic analysis of Ambrosia Fusariam Clade fungi.</title>
        <authorList>
            <person name="Stajich J.E."/>
            <person name="Carrillo J."/>
            <person name="Kijimoto T."/>
            <person name="Eskalen A."/>
            <person name="O'Donnell K."/>
            <person name="Kasson M."/>
        </authorList>
    </citation>
    <scope>NUCLEOTIDE SEQUENCE [LARGE SCALE GENOMIC DNA]</scope>
    <source>
        <strain evidence="2 3">NRRL62579</strain>
    </source>
</reference>
<sequence>MREGLSGADGNTMMILGDQIEKIAKADTNDIDGVKGKTRIERLDGQHDDLPDGLRTRNDKQRKNAGLEENVIICKKTGKHGIATPITQTEKDAEPEGKVRDGIEGKKKPNKLMEALRGARKTPKPQPEKQDKKEERGRSRKEKDNATATANQPEAPPPTHTLPPMLRQQRLAPTLGTHRLAPTLGQRLPPTPENDRMPPTDEGGVD</sequence>
<feature type="region of interest" description="Disordered" evidence="1">
    <location>
        <begin position="79"/>
        <end position="206"/>
    </location>
</feature>
<proteinExistence type="predicted"/>
<gene>
    <name evidence="2" type="ORF">CEP52_012727</name>
</gene>
<evidence type="ECO:0000256" key="1">
    <source>
        <dbReference type="SAM" id="MobiDB-lite"/>
    </source>
</evidence>
<dbReference type="Proteomes" id="UP000287144">
    <property type="component" value="Unassembled WGS sequence"/>
</dbReference>
<evidence type="ECO:0000313" key="2">
    <source>
        <dbReference type="EMBL" id="RSL94318.1"/>
    </source>
</evidence>
<organism evidence="2 3">
    <name type="scientific">Fusarium oligoseptatum</name>
    <dbReference type="NCBI Taxonomy" id="2604345"/>
    <lineage>
        <taxon>Eukaryota</taxon>
        <taxon>Fungi</taxon>
        <taxon>Dikarya</taxon>
        <taxon>Ascomycota</taxon>
        <taxon>Pezizomycotina</taxon>
        <taxon>Sordariomycetes</taxon>
        <taxon>Hypocreomycetidae</taxon>
        <taxon>Hypocreales</taxon>
        <taxon>Nectriaceae</taxon>
        <taxon>Fusarium</taxon>
        <taxon>Fusarium solani species complex</taxon>
    </lineage>
</organism>
<feature type="compositionally biased region" description="Basic and acidic residues" evidence="1">
    <location>
        <begin position="89"/>
        <end position="107"/>
    </location>
</feature>